<gene>
    <name evidence="2" type="ORF">DQG23_26265</name>
</gene>
<feature type="non-terminal residue" evidence="2">
    <location>
        <position position="1"/>
    </location>
</feature>
<evidence type="ECO:0000256" key="1">
    <source>
        <dbReference type="SAM" id="Phobius"/>
    </source>
</evidence>
<protein>
    <submittedName>
        <fullName evidence="2">Uncharacterized protein</fullName>
    </submittedName>
</protein>
<evidence type="ECO:0000313" key="3">
    <source>
        <dbReference type="Proteomes" id="UP000250369"/>
    </source>
</evidence>
<dbReference type="Proteomes" id="UP000250369">
    <property type="component" value="Unassembled WGS sequence"/>
</dbReference>
<comment type="caution">
    <text evidence="2">The sequence shown here is derived from an EMBL/GenBank/DDBJ whole genome shotgun (WGS) entry which is preliminary data.</text>
</comment>
<keyword evidence="1" id="KW-1133">Transmembrane helix</keyword>
<dbReference type="EMBL" id="QMFB01000018">
    <property type="protein sequence ID" value="RAV17640.1"/>
    <property type="molecule type" value="Genomic_DNA"/>
</dbReference>
<dbReference type="AlphaFoldDB" id="A0A329MCQ3"/>
<accession>A0A329MCQ3</accession>
<reference evidence="2 3" key="1">
    <citation type="journal article" date="2009" name="Int. J. Syst. Evol. Microbiol.">
        <title>Paenibacillus contaminans sp. nov., isolated from a contaminated laboratory plate.</title>
        <authorList>
            <person name="Chou J.H."/>
            <person name="Lee J.H."/>
            <person name="Lin M.C."/>
            <person name="Chang P.S."/>
            <person name="Arun A.B."/>
            <person name="Young C.C."/>
            <person name="Chen W.M."/>
        </authorList>
    </citation>
    <scope>NUCLEOTIDE SEQUENCE [LARGE SCALE GENOMIC DNA]</scope>
    <source>
        <strain evidence="2 3">CKOBP-6</strain>
    </source>
</reference>
<proteinExistence type="predicted"/>
<evidence type="ECO:0000313" key="2">
    <source>
        <dbReference type="EMBL" id="RAV17640.1"/>
    </source>
</evidence>
<sequence length="82" mass="9801">CDLLLVFAGFISLIVQFSKDNSLLLFCFIYVALFFSDFFILPHLQFIMQELFLNSFFLHFAARLLPSCLPKRRNLIYHRIRH</sequence>
<feature type="transmembrane region" description="Helical" evidence="1">
    <location>
        <begin position="23"/>
        <end position="41"/>
    </location>
</feature>
<keyword evidence="1" id="KW-0812">Transmembrane</keyword>
<name>A0A329MCQ3_9BACL</name>
<keyword evidence="1" id="KW-0472">Membrane</keyword>
<organism evidence="2 3">
    <name type="scientific">Paenibacillus contaminans</name>
    <dbReference type="NCBI Taxonomy" id="450362"/>
    <lineage>
        <taxon>Bacteria</taxon>
        <taxon>Bacillati</taxon>
        <taxon>Bacillota</taxon>
        <taxon>Bacilli</taxon>
        <taxon>Bacillales</taxon>
        <taxon>Paenibacillaceae</taxon>
        <taxon>Paenibacillus</taxon>
    </lineage>
</organism>
<keyword evidence="3" id="KW-1185">Reference proteome</keyword>